<organism evidence="5 6">
    <name type="scientific">Gordonia amicalis</name>
    <dbReference type="NCBI Taxonomy" id="89053"/>
    <lineage>
        <taxon>Bacteria</taxon>
        <taxon>Bacillati</taxon>
        <taxon>Actinomycetota</taxon>
        <taxon>Actinomycetes</taxon>
        <taxon>Mycobacteriales</taxon>
        <taxon>Gordoniaceae</taxon>
        <taxon>Gordonia</taxon>
    </lineage>
</organism>
<dbReference type="RefSeq" id="WP_024499222.1">
    <property type="nucleotide sequence ID" value="NZ_CP091855.1"/>
</dbReference>
<evidence type="ECO:0000256" key="2">
    <source>
        <dbReference type="ARBA" id="ARBA00023136"/>
    </source>
</evidence>
<dbReference type="GO" id="GO:0016020">
    <property type="term" value="C:membrane"/>
    <property type="evidence" value="ECO:0007669"/>
    <property type="project" value="UniProtKB-SubCell"/>
</dbReference>
<proteinExistence type="predicted"/>
<accession>A0AAE4R3D6</accession>
<evidence type="ECO:0000313" key="5">
    <source>
        <dbReference type="EMBL" id="MDV6312459.1"/>
    </source>
</evidence>
<dbReference type="AlphaFoldDB" id="A0AAE4R3D6"/>
<feature type="transmembrane region" description="Helical" evidence="4">
    <location>
        <begin position="101"/>
        <end position="127"/>
    </location>
</feature>
<keyword evidence="4" id="KW-1133">Transmembrane helix</keyword>
<sequence>MKTDTSAENDADTTETGVSEQDDTASSTTVEKATDEKTTDATASGSESTAEESPKKSKTVSVSKKSRKDAESSADETAQEDATGSSAGDGGRPVGRKSTRLGWGAAGVGLLAVITIAASALAIVFGVQLKNRIDIENAGQEALRTAESYAVALTSIDTRNLDRDFARVLEGATGEFKDMYSSSSSQLRQLLVDNQATGKGTVIDAGIRSQSENKVEVMLFVDQTVTNTASPDPRLDRSRILMTMEKVDGRWLASKVELP</sequence>
<reference evidence="5" key="1">
    <citation type="submission" date="2023-10" db="EMBL/GenBank/DDBJ databases">
        <title>Development of a sustainable strategy for remediation of hydrocarbon-contaminated territories based on the waste exchange concept.</title>
        <authorList>
            <person name="Krivoruchko A."/>
        </authorList>
    </citation>
    <scope>NUCLEOTIDE SEQUENCE</scope>
    <source>
        <strain evidence="5">IEGM 1279</strain>
    </source>
</reference>
<dbReference type="PANTHER" id="PTHR37042">
    <property type="entry name" value="OUTER MEMBRANE PROTEIN RV1973"/>
    <property type="match status" value="1"/>
</dbReference>
<feature type="region of interest" description="Disordered" evidence="3">
    <location>
        <begin position="1"/>
        <end position="95"/>
    </location>
</feature>
<keyword evidence="2 4" id="KW-0472">Membrane</keyword>
<dbReference type="EMBL" id="JAWLKH010000009">
    <property type="protein sequence ID" value="MDV6312459.1"/>
    <property type="molecule type" value="Genomic_DNA"/>
</dbReference>
<evidence type="ECO:0000256" key="3">
    <source>
        <dbReference type="SAM" id="MobiDB-lite"/>
    </source>
</evidence>
<name>A0AAE4R3D6_9ACTN</name>
<comment type="subcellular location">
    <subcellularLocation>
        <location evidence="1">Membrane</location>
    </subcellularLocation>
</comment>
<comment type="caution">
    <text evidence="5">The sequence shown here is derived from an EMBL/GenBank/DDBJ whole genome shotgun (WGS) entry which is preliminary data.</text>
</comment>
<gene>
    <name evidence="5" type="ORF">R3Q15_11280</name>
</gene>
<feature type="compositionally biased region" description="Polar residues" evidence="3">
    <location>
        <begin position="14"/>
        <end position="30"/>
    </location>
</feature>
<evidence type="ECO:0000256" key="1">
    <source>
        <dbReference type="ARBA" id="ARBA00004370"/>
    </source>
</evidence>
<evidence type="ECO:0008006" key="7">
    <source>
        <dbReference type="Google" id="ProtNLM"/>
    </source>
</evidence>
<dbReference type="PANTHER" id="PTHR37042:SF4">
    <property type="entry name" value="OUTER MEMBRANE PROTEIN RV1973"/>
    <property type="match status" value="1"/>
</dbReference>
<dbReference type="Proteomes" id="UP001185922">
    <property type="component" value="Unassembled WGS sequence"/>
</dbReference>
<evidence type="ECO:0000313" key="6">
    <source>
        <dbReference type="Proteomes" id="UP001185922"/>
    </source>
</evidence>
<evidence type="ECO:0000256" key="4">
    <source>
        <dbReference type="SAM" id="Phobius"/>
    </source>
</evidence>
<dbReference type="GeneID" id="77172786"/>
<keyword evidence="4" id="KW-0812">Transmembrane</keyword>
<protein>
    <recommendedName>
        <fullName evidence="7">Mce-associated membrane protein</fullName>
    </recommendedName>
</protein>